<evidence type="ECO:0000313" key="1">
    <source>
        <dbReference type="EMBL" id="MFB5684973.1"/>
    </source>
</evidence>
<accession>A0ABV5BGZ2</accession>
<name>A0ABV5BGZ2_9BACL</name>
<reference evidence="1 2" key="1">
    <citation type="submission" date="2024-09" db="EMBL/GenBank/DDBJ databases">
        <authorList>
            <person name="Ruan L."/>
        </authorList>
    </citation>
    <scope>NUCLEOTIDE SEQUENCE [LARGE SCALE GENOMIC DNA]</scope>
    <source>
        <strain evidence="1 2">D33</strain>
    </source>
</reference>
<sequence length="158" mass="18494">MDLHSLMEHKTEAATCGTLEDSHLTPIERFHKLSQYHIKLAMIFYNHNQPIPSLIYCERALTSMLHALYIKENNKPFPKRTLPMEELLHLLHSETSPALDVVIFIGTVQYLASNLEREQISKMKKKNVNRLLRRTDEILYLLSTRITDDPSTRYQSIF</sequence>
<protein>
    <recommendedName>
        <fullName evidence="3">HEPN domain-containing protein</fullName>
    </recommendedName>
</protein>
<evidence type="ECO:0000313" key="2">
    <source>
        <dbReference type="Proteomes" id="UP001580407"/>
    </source>
</evidence>
<dbReference type="EMBL" id="JBHILM010000053">
    <property type="protein sequence ID" value="MFB5684973.1"/>
    <property type="molecule type" value="Genomic_DNA"/>
</dbReference>
<dbReference type="RefSeq" id="WP_375528637.1">
    <property type="nucleotide sequence ID" value="NZ_JBHILM010000053.1"/>
</dbReference>
<gene>
    <name evidence="1" type="ORF">ACE3NQ_29095</name>
</gene>
<dbReference type="Proteomes" id="UP001580407">
    <property type="component" value="Unassembled WGS sequence"/>
</dbReference>
<organism evidence="1 2">
    <name type="scientific">Paenibacillus terreus</name>
    <dbReference type="NCBI Taxonomy" id="1387834"/>
    <lineage>
        <taxon>Bacteria</taxon>
        <taxon>Bacillati</taxon>
        <taxon>Bacillota</taxon>
        <taxon>Bacilli</taxon>
        <taxon>Bacillales</taxon>
        <taxon>Paenibacillaceae</taxon>
        <taxon>Paenibacillus</taxon>
    </lineage>
</organism>
<comment type="caution">
    <text evidence="1">The sequence shown here is derived from an EMBL/GenBank/DDBJ whole genome shotgun (WGS) entry which is preliminary data.</text>
</comment>
<proteinExistence type="predicted"/>
<evidence type="ECO:0008006" key="3">
    <source>
        <dbReference type="Google" id="ProtNLM"/>
    </source>
</evidence>
<keyword evidence="2" id="KW-1185">Reference proteome</keyword>